<dbReference type="KEGG" id="cput:CONPUDRAFT_78412"/>
<protein>
    <recommendedName>
        <fullName evidence="4">DUF659 domain-containing protein</fullName>
    </recommendedName>
</protein>
<proteinExistence type="predicted"/>
<evidence type="ECO:0008006" key="4">
    <source>
        <dbReference type="Google" id="ProtNLM"/>
    </source>
</evidence>
<evidence type="ECO:0000313" key="2">
    <source>
        <dbReference type="EMBL" id="EIW73939.1"/>
    </source>
</evidence>
<dbReference type="eggNOG" id="ENOG502RSBA">
    <property type="taxonomic scope" value="Eukaryota"/>
</dbReference>
<feature type="region of interest" description="Disordered" evidence="1">
    <location>
        <begin position="498"/>
        <end position="524"/>
    </location>
</feature>
<sequence length="524" mass="58158">MPQLLFYNDGKGYLQQNDLSSGPPIAPINQSSQPNLSVNTSSLSNPASRTGSPSLSVLGLLPAPGPSPSVLTENLSQPASPWGMHYTMPSLPSTSRPVSRTLTGVASGPLCPDIQVSDISKERKTADNFLRILEEVIKNVNESWVSQVIAVVTDASGESRKARQLLGIKFPSMIVLDCYAHQINLIVGNYFKSRSDLFVYTNLANKLISWLRGKIIFLALIKEFQKNTGESATAVIWAVLTRWTAHFMAYKRLLDLKFCLMQLSGAELACKDKKLIMTGDKKSREKAESMLWLIQDHPNTFWPAIQKVHDHLEPLAIAANITQAAQCHLYTVLLMFGYLIKKYRKLLSSDPEGNKACTAIISSIEAHWSRADQELFIAAIILNPLFVRKPFAPSTHLSVAGIIMLLERLYCRLFSCSSAPPGFSRQLMHNIFAFGTILTKLRASLGTVTLQGLAELKMMIRDKHRDKKLLAKQRLFQSMQEQTRDNYFLPISTFPPPSPIALDEAATPPFTELNSSEEPSSPQA</sequence>
<evidence type="ECO:0000256" key="1">
    <source>
        <dbReference type="SAM" id="MobiDB-lite"/>
    </source>
</evidence>
<dbReference type="OMA" id="NKACTAI"/>
<accession>R7SFS1</accession>
<dbReference type="OrthoDB" id="3270520at2759"/>
<dbReference type="InterPro" id="IPR012337">
    <property type="entry name" value="RNaseH-like_sf"/>
</dbReference>
<dbReference type="AlphaFoldDB" id="R7SFS1"/>
<organism evidence="2 3">
    <name type="scientific">Coniophora puteana (strain RWD-64-598)</name>
    <name type="common">Brown rot fungus</name>
    <dbReference type="NCBI Taxonomy" id="741705"/>
    <lineage>
        <taxon>Eukaryota</taxon>
        <taxon>Fungi</taxon>
        <taxon>Dikarya</taxon>
        <taxon>Basidiomycota</taxon>
        <taxon>Agaricomycotina</taxon>
        <taxon>Agaricomycetes</taxon>
        <taxon>Agaricomycetidae</taxon>
        <taxon>Boletales</taxon>
        <taxon>Coniophorineae</taxon>
        <taxon>Coniophoraceae</taxon>
        <taxon>Coniophora</taxon>
    </lineage>
</organism>
<feature type="compositionally biased region" description="Polar residues" evidence="1">
    <location>
        <begin position="28"/>
        <end position="50"/>
    </location>
</feature>
<dbReference type="EMBL" id="JH711599">
    <property type="protein sequence ID" value="EIW73939.1"/>
    <property type="molecule type" value="Genomic_DNA"/>
</dbReference>
<name>R7SFS1_CONPW</name>
<feature type="region of interest" description="Disordered" evidence="1">
    <location>
        <begin position="16"/>
        <end position="55"/>
    </location>
</feature>
<dbReference type="GeneID" id="19209756"/>
<keyword evidence="3" id="KW-1185">Reference proteome</keyword>
<feature type="compositionally biased region" description="Polar residues" evidence="1">
    <location>
        <begin position="512"/>
        <end position="524"/>
    </location>
</feature>
<reference evidence="3" key="1">
    <citation type="journal article" date="2012" name="Science">
        <title>The Paleozoic origin of enzymatic lignin decomposition reconstructed from 31 fungal genomes.</title>
        <authorList>
            <person name="Floudas D."/>
            <person name="Binder M."/>
            <person name="Riley R."/>
            <person name="Barry K."/>
            <person name="Blanchette R.A."/>
            <person name="Henrissat B."/>
            <person name="Martinez A.T."/>
            <person name="Otillar R."/>
            <person name="Spatafora J.W."/>
            <person name="Yadav J.S."/>
            <person name="Aerts A."/>
            <person name="Benoit I."/>
            <person name="Boyd A."/>
            <person name="Carlson A."/>
            <person name="Copeland A."/>
            <person name="Coutinho P.M."/>
            <person name="de Vries R.P."/>
            <person name="Ferreira P."/>
            <person name="Findley K."/>
            <person name="Foster B."/>
            <person name="Gaskell J."/>
            <person name="Glotzer D."/>
            <person name="Gorecki P."/>
            <person name="Heitman J."/>
            <person name="Hesse C."/>
            <person name="Hori C."/>
            <person name="Igarashi K."/>
            <person name="Jurgens J.A."/>
            <person name="Kallen N."/>
            <person name="Kersten P."/>
            <person name="Kohler A."/>
            <person name="Kuees U."/>
            <person name="Kumar T.K.A."/>
            <person name="Kuo A."/>
            <person name="LaButti K."/>
            <person name="Larrondo L.F."/>
            <person name="Lindquist E."/>
            <person name="Ling A."/>
            <person name="Lombard V."/>
            <person name="Lucas S."/>
            <person name="Lundell T."/>
            <person name="Martin R."/>
            <person name="McLaughlin D.J."/>
            <person name="Morgenstern I."/>
            <person name="Morin E."/>
            <person name="Murat C."/>
            <person name="Nagy L.G."/>
            <person name="Nolan M."/>
            <person name="Ohm R.A."/>
            <person name="Patyshakuliyeva A."/>
            <person name="Rokas A."/>
            <person name="Ruiz-Duenas F.J."/>
            <person name="Sabat G."/>
            <person name="Salamov A."/>
            <person name="Samejima M."/>
            <person name="Schmutz J."/>
            <person name="Slot J.C."/>
            <person name="St John F."/>
            <person name="Stenlid J."/>
            <person name="Sun H."/>
            <person name="Sun S."/>
            <person name="Syed K."/>
            <person name="Tsang A."/>
            <person name="Wiebenga A."/>
            <person name="Young D."/>
            <person name="Pisabarro A."/>
            <person name="Eastwood D.C."/>
            <person name="Martin F."/>
            <person name="Cullen D."/>
            <person name="Grigoriev I.V."/>
            <person name="Hibbett D.S."/>
        </authorList>
    </citation>
    <scope>NUCLEOTIDE SEQUENCE [LARGE SCALE GENOMIC DNA]</scope>
    <source>
        <strain evidence="3">RWD-64-598 SS2</strain>
    </source>
</reference>
<dbReference type="RefSeq" id="XP_007775886.1">
    <property type="nucleotide sequence ID" value="XM_007777696.1"/>
</dbReference>
<dbReference type="Proteomes" id="UP000053558">
    <property type="component" value="Unassembled WGS sequence"/>
</dbReference>
<gene>
    <name evidence="2" type="ORF">CONPUDRAFT_78412</name>
</gene>
<dbReference type="SUPFAM" id="SSF53098">
    <property type="entry name" value="Ribonuclease H-like"/>
    <property type="match status" value="1"/>
</dbReference>
<evidence type="ECO:0000313" key="3">
    <source>
        <dbReference type="Proteomes" id="UP000053558"/>
    </source>
</evidence>